<dbReference type="Gene3D" id="1.10.287.950">
    <property type="entry name" value="Methyl-accepting chemotaxis protein"/>
    <property type="match status" value="2"/>
</dbReference>
<dbReference type="GO" id="GO:0016020">
    <property type="term" value="C:membrane"/>
    <property type="evidence" value="ECO:0007669"/>
    <property type="project" value="InterPro"/>
</dbReference>
<name>A0A0B5QSZ8_CLOBE</name>
<dbReference type="PANTHER" id="PTHR32089">
    <property type="entry name" value="METHYL-ACCEPTING CHEMOTAXIS PROTEIN MCPB"/>
    <property type="match status" value="1"/>
</dbReference>
<dbReference type="CDD" id="cd11386">
    <property type="entry name" value="MCP_signal"/>
    <property type="match status" value="1"/>
</dbReference>
<keyword evidence="1 3" id="KW-0807">Transducer</keyword>
<evidence type="ECO:0000256" key="1">
    <source>
        <dbReference type="ARBA" id="ARBA00023224"/>
    </source>
</evidence>
<dbReference type="Pfam" id="PF00015">
    <property type="entry name" value="MCPsignal"/>
    <property type="match status" value="1"/>
</dbReference>
<feature type="domain" description="HAMP" evidence="6">
    <location>
        <begin position="213"/>
        <end position="268"/>
    </location>
</feature>
<dbReference type="SMART" id="SM00304">
    <property type="entry name" value="HAMP"/>
    <property type="match status" value="1"/>
</dbReference>
<evidence type="ECO:0000313" key="7">
    <source>
        <dbReference type="EMBL" id="AJG99993.1"/>
    </source>
</evidence>
<accession>A0A0B5QSZ8</accession>
<dbReference type="Gene3D" id="6.10.340.10">
    <property type="match status" value="1"/>
</dbReference>
<dbReference type="STRING" id="1520.LF65_03433"/>
<dbReference type="OrthoDB" id="1706317at2"/>
<feature type="domain" description="Methyl-accepting transducer" evidence="5">
    <location>
        <begin position="287"/>
        <end position="523"/>
    </location>
</feature>
<feature type="transmembrane region" description="Helical" evidence="4">
    <location>
        <begin position="188"/>
        <end position="211"/>
    </location>
</feature>
<dbReference type="PROSITE" id="PS50111">
    <property type="entry name" value="CHEMOTAXIS_TRANSDUC_2"/>
    <property type="match status" value="1"/>
</dbReference>
<dbReference type="Pfam" id="PF12729">
    <property type="entry name" value="4HB_MCP_1"/>
    <property type="match status" value="1"/>
</dbReference>
<dbReference type="InterPro" id="IPR003660">
    <property type="entry name" value="HAMP_dom"/>
</dbReference>
<evidence type="ECO:0000256" key="2">
    <source>
        <dbReference type="ARBA" id="ARBA00029447"/>
    </source>
</evidence>
<dbReference type="PANTHER" id="PTHR32089:SF112">
    <property type="entry name" value="LYSOZYME-LIKE PROTEIN-RELATED"/>
    <property type="match status" value="1"/>
</dbReference>
<evidence type="ECO:0000259" key="5">
    <source>
        <dbReference type="PROSITE" id="PS50111"/>
    </source>
</evidence>
<evidence type="ECO:0000259" key="6">
    <source>
        <dbReference type="PROSITE" id="PS50885"/>
    </source>
</evidence>
<protein>
    <submittedName>
        <fullName evidence="7">Chemotaxis protein</fullName>
    </submittedName>
</protein>
<dbReference type="Proteomes" id="UP000031866">
    <property type="component" value="Chromosome"/>
</dbReference>
<sequence length="573" mass="62923">MTWLNNLKVGKKLTLLIICSLVGLFAAGITGYYFLQTSSKSMEVMYSERLLSSEWLSESRVHARAISADIFRIMVTTDKNENSNLTKDISTRAEEFNNYMALYKKLKLDDFEADKISKIDNNLAKYREGRKVALDLAGENKNQEAYEYYEKNVESYADTFLADLVELGEHNREIAEKINAQDKTNLKIATVTFLSIVIIASILIILLGILITKRITKRLNDFVVFIGALSQGDFSIKIKEDNLKDKSEFGVVTNALDKMTKNIIELIKQLGNTSEQLVLSSEELTASAEQSADASNLVASAVTTMAHGADEQFSFANSTNKVVENISNKINVVSENTRSVSSLTDKAKISANAGEDAVEKAMSQMEIIEKKTSETSLIISELEEKSVKIGQILDTIQGISEQTNLLALNAAIESARAGEAGKGFSVVAEEIRKLAEQSQEATKEIAGIINDVQNKTNSAVAVMNENSKEVKTGADVVDVAGTSFQEILQMIIEISKQIHEISDSITEVTVGTKESVESVNNIKNISSNIADETQTISAAAEEQLASVEEIASSSKLLSQMSEELRRIIAKFKI</sequence>
<evidence type="ECO:0000256" key="3">
    <source>
        <dbReference type="PROSITE-ProRule" id="PRU00284"/>
    </source>
</evidence>
<dbReference type="RefSeq" id="WP_041897460.1">
    <property type="nucleotide sequence ID" value="NZ_CP010086.2"/>
</dbReference>
<evidence type="ECO:0000313" key="8">
    <source>
        <dbReference type="Proteomes" id="UP000031866"/>
    </source>
</evidence>
<dbReference type="KEGG" id="cbei:LF65_03433"/>
<dbReference type="SUPFAM" id="SSF58104">
    <property type="entry name" value="Methyl-accepting chemotaxis protein (MCP) signaling domain"/>
    <property type="match status" value="1"/>
</dbReference>
<reference evidence="8" key="1">
    <citation type="submission" date="2014-12" db="EMBL/GenBank/DDBJ databases">
        <title>Genome sequence of Clostridium beijerinckii strain 59B.</title>
        <authorList>
            <person name="Little G.T."/>
            <person name="Minton N.P."/>
        </authorList>
    </citation>
    <scope>NUCLEOTIDE SEQUENCE [LARGE SCALE GENOMIC DNA]</scope>
    <source>
        <strain evidence="8">59B</strain>
    </source>
</reference>
<dbReference type="AlphaFoldDB" id="A0A0B5QSZ8"/>
<keyword evidence="4" id="KW-1133">Transmembrane helix</keyword>
<dbReference type="EMBL" id="CP010086">
    <property type="protein sequence ID" value="AJG99993.1"/>
    <property type="molecule type" value="Genomic_DNA"/>
</dbReference>
<dbReference type="InterPro" id="IPR024478">
    <property type="entry name" value="HlyB_4HB_MCP"/>
</dbReference>
<dbReference type="SMART" id="SM00283">
    <property type="entry name" value="MA"/>
    <property type="match status" value="1"/>
</dbReference>
<dbReference type="PROSITE" id="PS50885">
    <property type="entry name" value="HAMP"/>
    <property type="match status" value="1"/>
</dbReference>
<comment type="similarity">
    <text evidence="2">Belongs to the methyl-accepting chemotaxis (MCP) protein family.</text>
</comment>
<proteinExistence type="inferred from homology"/>
<dbReference type="InterPro" id="IPR004089">
    <property type="entry name" value="MCPsignal_dom"/>
</dbReference>
<keyword evidence="4" id="KW-0472">Membrane</keyword>
<evidence type="ECO:0000256" key="4">
    <source>
        <dbReference type="SAM" id="Phobius"/>
    </source>
</evidence>
<keyword evidence="4" id="KW-0812">Transmembrane</keyword>
<feature type="transmembrane region" description="Helical" evidence="4">
    <location>
        <begin position="13"/>
        <end position="35"/>
    </location>
</feature>
<gene>
    <name evidence="7" type="ORF">LF65_03433</name>
</gene>
<dbReference type="GO" id="GO:0007165">
    <property type="term" value="P:signal transduction"/>
    <property type="evidence" value="ECO:0007669"/>
    <property type="project" value="UniProtKB-KW"/>
</dbReference>
<organism evidence="7 8">
    <name type="scientific">Clostridium beijerinckii</name>
    <name type="common">Clostridium MP</name>
    <dbReference type="NCBI Taxonomy" id="1520"/>
    <lineage>
        <taxon>Bacteria</taxon>
        <taxon>Bacillati</taxon>
        <taxon>Bacillota</taxon>
        <taxon>Clostridia</taxon>
        <taxon>Eubacteriales</taxon>
        <taxon>Clostridiaceae</taxon>
        <taxon>Clostridium</taxon>
    </lineage>
</organism>